<name>A0A0D2F951_9EURO</name>
<organism evidence="1 2">
    <name type="scientific">Phialophora macrospora</name>
    <dbReference type="NCBI Taxonomy" id="1851006"/>
    <lineage>
        <taxon>Eukaryota</taxon>
        <taxon>Fungi</taxon>
        <taxon>Dikarya</taxon>
        <taxon>Ascomycota</taxon>
        <taxon>Pezizomycotina</taxon>
        <taxon>Eurotiomycetes</taxon>
        <taxon>Chaetothyriomycetidae</taxon>
        <taxon>Chaetothyriales</taxon>
        <taxon>Herpotrichiellaceae</taxon>
        <taxon>Phialophora</taxon>
    </lineage>
</organism>
<evidence type="ECO:0000313" key="1">
    <source>
        <dbReference type="EMBL" id="KIW63465.1"/>
    </source>
</evidence>
<dbReference type="AlphaFoldDB" id="A0A0D2F951"/>
<reference evidence="1 2" key="1">
    <citation type="submission" date="2015-01" db="EMBL/GenBank/DDBJ databases">
        <title>The Genome Sequence of Capronia semiimmersa CBS27337.</title>
        <authorList>
            <consortium name="The Broad Institute Genomics Platform"/>
            <person name="Cuomo C."/>
            <person name="de Hoog S."/>
            <person name="Gorbushina A."/>
            <person name="Stielow B."/>
            <person name="Teixiera M."/>
            <person name="Abouelleil A."/>
            <person name="Chapman S.B."/>
            <person name="Priest M."/>
            <person name="Young S.K."/>
            <person name="Wortman J."/>
            <person name="Nusbaum C."/>
            <person name="Birren B."/>
        </authorList>
    </citation>
    <scope>NUCLEOTIDE SEQUENCE [LARGE SCALE GENOMIC DNA]</scope>
    <source>
        <strain evidence="1 2">CBS 27337</strain>
    </source>
</reference>
<evidence type="ECO:0000313" key="2">
    <source>
        <dbReference type="Proteomes" id="UP000054266"/>
    </source>
</evidence>
<keyword evidence="2" id="KW-1185">Reference proteome</keyword>
<proteinExistence type="predicted"/>
<protein>
    <submittedName>
        <fullName evidence="1">Uncharacterized protein</fullName>
    </submittedName>
</protein>
<sequence>MATLKDKRFTDFFKKAQINTDTIKTARTATENLLTITSFVSKFTKNRRDFPNFPVLFKAQRKFVTYIRLLRRLRLDYEGLKAFERELEIDHIGSSLKDLGDLLKALKAPSTEGRRGIPNCSVIELLVELCFKSVSPTPTTLDEFERLVIDKLRSGLATTKTNAMTRSAIPAVVFVFTNHGNEAELMVTASTAEWEGFDELRGELKQSRINRVTCGDDGILLTMRDDLKKAWKGKDNGNELMKNGSLEDGWVETVVKTIESDQPFKPFDHSTVQGRAFRVCEYQQQDQTLFQPTPRCVKCRVFYEFNMGTEADPANPSTIYYPGNCAEDIAHRILQLQRKERKKYVFTTDKTKSVY</sequence>
<accession>A0A0D2F951</accession>
<gene>
    <name evidence="1" type="ORF">PV04_10301</name>
</gene>
<dbReference type="Proteomes" id="UP000054266">
    <property type="component" value="Unassembled WGS sequence"/>
</dbReference>
<dbReference type="EMBL" id="KN846962">
    <property type="protein sequence ID" value="KIW63465.1"/>
    <property type="molecule type" value="Genomic_DNA"/>
</dbReference>
<dbReference type="HOGENOM" id="CLU_780738_0_0_1"/>